<dbReference type="PANTHER" id="PTHR10302">
    <property type="entry name" value="SINGLE-STRANDED DNA-BINDING PROTEIN"/>
    <property type="match status" value="1"/>
</dbReference>
<dbReference type="EMBL" id="CP059833">
    <property type="protein sequence ID" value="QMV86349.1"/>
    <property type="molecule type" value="Genomic_DNA"/>
</dbReference>
<evidence type="ECO:0000256" key="1">
    <source>
        <dbReference type="ARBA" id="ARBA00023125"/>
    </source>
</evidence>
<dbReference type="InterPro" id="IPR000424">
    <property type="entry name" value="Primosome_PriB/ssb"/>
</dbReference>
<evidence type="ECO:0000256" key="4">
    <source>
        <dbReference type="SAM" id="MobiDB-lite"/>
    </source>
</evidence>
<dbReference type="NCBIfam" id="TIGR00621">
    <property type="entry name" value="ssb"/>
    <property type="match status" value="1"/>
</dbReference>
<name>A0A7G5FIA8_9CORY</name>
<dbReference type="GO" id="GO:0003697">
    <property type="term" value="F:single-stranded DNA binding"/>
    <property type="evidence" value="ECO:0007669"/>
    <property type="project" value="UniProtKB-UniRule"/>
</dbReference>
<gene>
    <name evidence="5" type="ORF">HW450_06540</name>
</gene>
<evidence type="ECO:0000313" key="6">
    <source>
        <dbReference type="Proteomes" id="UP000515570"/>
    </source>
</evidence>
<dbReference type="RefSeq" id="WP_182387158.1">
    <property type="nucleotide sequence ID" value="NZ_CP059833.1"/>
</dbReference>
<dbReference type="InterPro" id="IPR011344">
    <property type="entry name" value="ssDNA-bd"/>
</dbReference>
<reference evidence="5 6" key="1">
    <citation type="submission" date="2020-07" db="EMBL/GenBank/DDBJ databases">
        <title>non toxigenic Corynebacterium sp. nov from a clinical source.</title>
        <authorList>
            <person name="Bernier A.-M."/>
            <person name="Bernard K."/>
        </authorList>
    </citation>
    <scope>NUCLEOTIDE SEQUENCE [LARGE SCALE GENOMIC DNA]</scope>
    <source>
        <strain evidence="6">NML 93-0612</strain>
    </source>
</reference>
<dbReference type="PANTHER" id="PTHR10302:SF0">
    <property type="entry name" value="SINGLE-STRANDED DNA-BINDING PROTEIN, MITOCHONDRIAL"/>
    <property type="match status" value="1"/>
</dbReference>
<organism evidence="5 6">
    <name type="scientific">Corynebacterium hindlerae</name>
    <dbReference type="NCBI Taxonomy" id="699041"/>
    <lineage>
        <taxon>Bacteria</taxon>
        <taxon>Bacillati</taxon>
        <taxon>Actinomycetota</taxon>
        <taxon>Actinomycetes</taxon>
        <taxon>Mycobacteriales</taxon>
        <taxon>Corynebacteriaceae</taxon>
        <taxon>Corynebacterium</taxon>
    </lineage>
</organism>
<dbReference type="PROSITE" id="PS50935">
    <property type="entry name" value="SSB"/>
    <property type="match status" value="1"/>
</dbReference>
<accession>A0A7G5FIA8</accession>
<keyword evidence="1 2" id="KW-0238">DNA-binding</keyword>
<dbReference type="GO" id="GO:0009295">
    <property type="term" value="C:nucleoid"/>
    <property type="evidence" value="ECO:0007669"/>
    <property type="project" value="TreeGrafter"/>
</dbReference>
<dbReference type="Gene3D" id="2.40.50.140">
    <property type="entry name" value="Nucleic acid-binding proteins"/>
    <property type="match status" value="1"/>
</dbReference>
<evidence type="ECO:0000256" key="2">
    <source>
        <dbReference type="HAMAP-Rule" id="MF_00984"/>
    </source>
</evidence>
<dbReference type="AlphaFoldDB" id="A0A7G5FIA8"/>
<dbReference type="GO" id="GO:0006260">
    <property type="term" value="P:DNA replication"/>
    <property type="evidence" value="ECO:0007669"/>
    <property type="project" value="InterPro"/>
</dbReference>
<dbReference type="InterPro" id="IPR012340">
    <property type="entry name" value="NA-bd_OB-fold"/>
</dbReference>
<comment type="subunit">
    <text evidence="2">Homotetramer.</text>
</comment>
<dbReference type="SUPFAM" id="SSF50249">
    <property type="entry name" value="Nucleic acid-binding proteins"/>
    <property type="match status" value="1"/>
</dbReference>
<evidence type="ECO:0000256" key="3">
    <source>
        <dbReference type="PIRNR" id="PIRNR002070"/>
    </source>
</evidence>
<evidence type="ECO:0000313" key="5">
    <source>
        <dbReference type="EMBL" id="QMV86349.1"/>
    </source>
</evidence>
<dbReference type="HAMAP" id="MF_00984">
    <property type="entry name" value="SSB"/>
    <property type="match status" value="1"/>
</dbReference>
<dbReference type="PIRSF" id="PIRSF002070">
    <property type="entry name" value="SSB"/>
    <property type="match status" value="1"/>
</dbReference>
<feature type="region of interest" description="Disordered" evidence="4">
    <location>
        <begin position="111"/>
        <end position="143"/>
    </location>
</feature>
<keyword evidence="6" id="KW-1185">Reference proteome</keyword>
<feature type="compositionally biased region" description="Polar residues" evidence="4">
    <location>
        <begin position="116"/>
        <end position="126"/>
    </location>
</feature>
<proteinExistence type="inferred from homology"/>
<dbReference type="Pfam" id="PF00436">
    <property type="entry name" value="SSB"/>
    <property type="match status" value="1"/>
</dbReference>
<comment type="caution">
    <text evidence="2">Lacks conserved residue(s) required for the propagation of feature annotation.</text>
</comment>
<dbReference type="Proteomes" id="UP000515570">
    <property type="component" value="Chromosome"/>
</dbReference>
<dbReference type="CDD" id="cd04496">
    <property type="entry name" value="SSB_OBF"/>
    <property type="match status" value="1"/>
</dbReference>
<sequence>MAYTTIVGTVGKDPELKFTNNGKAYTRVGIAWSERVKDRNGNWDDGPTVWVSATVFGKQAENLADSITKGMRVAATGHLKPETWASQQGEQTVFTMVADTIAPELTFHTAALTKPAAQQQPQQDVRNSAPPAGGNATDDQPPF</sequence>
<protein>
    <recommendedName>
        <fullName evidence="2 3">Single-stranded DNA-binding protein</fullName>
        <shortName evidence="2">SSB</shortName>
    </recommendedName>
</protein>